<gene>
    <name evidence="1" type="ORF">CTTA_3192</name>
</gene>
<comment type="caution">
    <text evidence="1">The sequence shown here is derived from an EMBL/GenBank/DDBJ whole genome shotgun (WGS) entry which is preliminary data.</text>
</comment>
<organism evidence="1 2">
    <name type="scientific">Comamonas testosteroni</name>
    <name type="common">Pseudomonas testosteroni</name>
    <dbReference type="NCBI Taxonomy" id="285"/>
    <lineage>
        <taxon>Bacteria</taxon>
        <taxon>Pseudomonadati</taxon>
        <taxon>Pseudomonadota</taxon>
        <taxon>Betaproteobacteria</taxon>
        <taxon>Burkholderiales</taxon>
        <taxon>Comamonadaceae</taxon>
        <taxon>Comamonas</taxon>
    </lineage>
</organism>
<protein>
    <submittedName>
        <fullName evidence="1">Uncharacterized protein</fullName>
    </submittedName>
</protein>
<dbReference type="AlphaFoldDB" id="A0A5A7MEG0"/>
<name>A0A5A7MEG0_COMTE</name>
<reference evidence="1 2" key="1">
    <citation type="journal article" date="2019" name="Microbiol. Resour. Announc.">
        <title>Draft Genome Sequence of Comamonas testosteroni TA441, a Bacterium That Has a Cryptic Phenol Degradation Gene Cluster.</title>
        <authorList>
            <person name="Arai H."/>
            <person name="Ishii M."/>
        </authorList>
    </citation>
    <scope>NUCLEOTIDE SEQUENCE [LARGE SCALE GENOMIC DNA]</scope>
    <source>
        <strain evidence="1 2">TA441</strain>
    </source>
</reference>
<evidence type="ECO:0000313" key="1">
    <source>
        <dbReference type="EMBL" id="GEQ76187.1"/>
    </source>
</evidence>
<dbReference type="RefSeq" id="WP_054075879.1">
    <property type="nucleotide sequence ID" value="NZ_BBQP01000043.1"/>
</dbReference>
<sequence length="60" mass="6271">MNAYSEAITDLVAIIMGMVIIKNGHLPPAMTQQCPVPPFVPTAELKALPKHGSVNSAEAG</sequence>
<dbReference type="EMBL" id="BKBW01000006">
    <property type="protein sequence ID" value="GEQ76187.1"/>
    <property type="molecule type" value="Genomic_DNA"/>
</dbReference>
<accession>A0A5A7MEG0</accession>
<evidence type="ECO:0000313" key="2">
    <source>
        <dbReference type="Proteomes" id="UP000323105"/>
    </source>
</evidence>
<proteinExistence type="predicted"/>
<dbReference type="Proteomes" id="UP000323105">
    <property type="component" value="Unassembled WGS sequence"/>
</dbReference>